<sequence>MRKVSNQIRIIRIPISTPTLYPNTETNSYLIGNEEESLLVDAGYDQVDTIREVEKAIQDHDMVAPKRILLTHYHPDHAPGVRQLQHFSPTVLCHQKELEQIKEAIHPLTHIQTVHDGENIQIDGVNITIIHGPGHTAGHLSLYIPSEKVLLSGDNIVSDGTTWIGAPDGDMRDYLQTLNRLKQFDMKKIGPGHGDWVLNPYEKIDFVMKRRLKRESQIKELLKDKQSLSSEQLTTWIYKDQIHPSVFEVAKKTIEAHLVKLQKDGLVQNKNGQYSLLNT</sequence>
<organism evidence="2 3">
    <name type="scientific">Salinibacillus xinjiangensis</name>
    <dbReference type="NCBI Taxonomy" id="1229268"/>
    <lineage>
        <taxon>Bacteria</taxon>
        <taxon>Bacillati</taxon>
        <taxon>Bacillota</taxon>
        <taxon>Bacilli</taxon>
        <taxon>Bacillales</taxon>
        <taxon>Bacillaceae</taxon>
        <taxon>Salinibacillus</taxon>
    </lineage>
</organism>
<evidence type="ECO:0000259" key="1">
    <source>
        <dbReference type="SMART" id="SM00849"/>
    </source>
</evidence>
<dbReference type="GO" id="GO:0016787">
    <property type="term" value="F:hydrolase activity"/>
    <property type="evidence" value="ECO:0007669"/>
    <property type="project" value="UniProtKB-KW"/>
</dbReference>
<dbReference type="InterPro" id="IPR036388">
    <property type="entry name" value="WH-like_DNA-bd_sf"/>
</dbReference>
<gene>
    <name evidence="2" type="ORF">GH754_02740</name>
</gene>
<accession>A0A6G1X2S6</accession>
<comment type="caution">
    <text evidence="2">The sequence shown here is derived from an EMBL/GenBank/DDBJ whole genome shotgun (WGS) entry which is preliminary data.</text>
</comment>
<dbReference type="SUPFAM" id="SSF56281">
    <property type="entry name" value="Metallo-hydrolase/oxidoreductase"/>
    <property type="match status" value="1"/>
</dbReference>
<evidence type="ECO:0000313" key="3">
    <source>
        <dbReference type="Proteomes" id="UP000480185"/>
    </source>
</evidence>
<dbReference type="InterPro" id="IPR001279">
    <property type="entry name" value="Metallo-B-lactamas"/>
</dbReference>
<dbReference type="OrthoDB" id="9802248at2"/>
<dbReference type="Pfam" id="PF17778">
    <property type="entry name" value="WHD_BLACT"/>
    <property type="match status" value="1"/>
</dbReference>
<dbReference type="PANTHER" id="PTHR23131:SF0">
    <property type="entry name" value="ENDORIBONUCLEASE LACTB2"/>
    <property type="match status" value="1"/>
</dbReference>
<dbReference type="InterPro" id="IPR036866">
    <property type="entry name" value="RibonucZ/Hydroxyglut_hydro"/>
</dbReference>
<dbReference type="EMBL" id="WJNH01000002">
    <property type="protein sequence ID" value="MRG85242.1"/>
    <property type="molecule type" value="Genomic_DNA"/>
</dbReference>
<dbReference type="SMART" id="SM00849">
    <property type="entry name" value="Lactamase_B"/>
    <property type="match status" value="1"/>
</dbReference>
<keyword evidence="3" id="KW-1185">Reference proteome</keyword>
<dbReference type="Pfam" id="PF00753">
    <property type="entry name" value="Lactamase_B"/>
    <property type="match status" value="1"/>
</dbReference>
<evidence type="ECO:0000313" key="2">
    <source>
        <dbReference type="EMBL" id="MRG85242.1"/>
    </source>
</evidence>
<dbReference type="PANTHER" id="PTHR23131">
    <property type="entry name" value="ENDORIBONUCLEASE LACTB2"/>
    <property type="match status" value="1"/>
</dbReference>
<dbReference type="Gene3D" id="1.10.10.10">
    <property type="entry name" value="Winged helix-like DNA-binding domain superfamily/Winged helix DNA-binding domain"/>
    <property type="match status" value="1"/>
</dbReference>
<protein>
    <submittedName>
        <fullName evidence="2">MBL fold metallo-hydrolase</fullName>
    </submittedName>
</protein>
<feature type="domain" description="Metallo-beta-lactamase" evidence="1">
    <location>
        <begin position="25"/>
        <end position="193"/>
    </location>
</feature>
<keyword evidence="2" id="KW-0378">Hydrolase</keyword>
<dbReference type="InterPro" id="IPR050662">
    <property type="entry name" value="Sec-metab_biosynth-thioest"/>
</dbReference>
<reference evidence="2 3" key="1">
    <citation type="submission" date="2019-11" db="EMBL/GenBank/DDBJ databases">
        <authorList>
            <person name="Li J."/>
        </authorList>
    </citation>
    <scope>NUCLEOTIDE SEQUENCE [LARGE SCALE GENOMIC DNA]</scope>
    <source>
        <strain evidence="2 3">J4</strain>
    </source>
</reference>
<dbReference type="Proteomes" id="UP000480185">
    <property type="component" value="Unassembled WGS sequence"/>
</dbReference>
<name>A0A6G1X2S6_9BACI</name>
<dbReference type="AlphaFoldDB" id="A0A6G1X2S6"/>
<dbReference type="Gene3D" id="3.60.15.10">
    <property type="entry name" value="Ribonuclease Z/Hydroxyacylglutathione hydrolase-like"/>
    <property type="match status" value="1"/>
</dbReference>
<proteinExistence type="predicted"/>
<dbReference type="InterPro" id="IPR041516">
    <property type="entry name" value="LACTB2_WH"/>
</dbReference>